<evidence type="ECO:0000313" key="3">
    <source>
        <dbReference type="Proteomes" id="UP000199517"/>
    </source>
</evidence>
<gene>
    <name evidence="2" type="ORF">SAMN04489710_111110</name>
</gene>
<evidence type="ECO:0008006" key="4">
    <source>
        <dbReference type="Google" id="ProtNLM"/>
    </source>
</evidence>
<evidence type="ECO:0000256" key="1">
    <source>
        <dbReference type="SAM" id="MobiDB-lite"/>
    </source>
</evidence>
<dbReference type="AlphaFoldDB" id="A0A1I1WZG5"/>
<dbReference type="InterPro" id="IPR047780">
    <property type="entry name" value="TssQ-like"/>
</dbReference>
<feature type="compositionally biased region" description="Basic and acidic residues" evidence="1">
    <location>
        <begin position="44"/>
        <end position="53"/>
    </location>
</feature>
<evidence type="ECO:0000313" key="2">
    <source>
        <dbReference type="EMBL" id="SFE00452.1"/>
    </source>
</evidence>
<sequence>MATKLKLIGGACLLGVLLSGCQTTPPGTAGAAGQASSEAAAGTESKEAAKPKDPATLKEEALAQALDIYADGRYDEAIAALTPLSTAPELVPASQVKAFKFIAFSHCAQGRLRQCRQNFETALQQDPNFQLSDVEKGHPVWGKEFNAARAAVAARNKRTGKKAP</sequence>
<dbReference type="EMBL" id="FOMQ01000011">
    <property type="protein sequence ID" value="SFE00452.1"/>
    <property type="molecule type" value="Genomic_DNA"/>
</dbReference>
<keyword evidence="3" id="KW-1185">Reference proteome</keyword>
<organism evidence="2 3">
    <name type="scientific">Paracidovorax konjaci</name>
    <dbReference type="NCBI Taxonomy" id="32040"/>
    <lineage>
        <taxon>Bacteria</taxon>
        <taxon>Pseudomonadati</taxon>
        <taxon>Pseudomonadota</taxon>
        <taxon>Betaproteobacteria</taxon>
        <taxon>Burkholderiales</taxon>
        <taxon>Comamonadaceae</taxon>
        <taxon>Paracidovorax</taxon>
    </lineage>
</organism>
<dbReference type="STRING" id="32040.SAMN04489710_111110"/>
<dbReference type="InterPro" id="IPR011990">
    <property type="entry name" value="TPR-like_helical_dom_sf"/>
</dbReference>
<dbReference type="OrthoDB" id="8590585at2"/>
<dbReference type="Gene3D" id="1.25.40.10">
    <property type="entry name" value="Tetratricopeptide repeat domain"/>
    <property type="match status" value="1"/>
</dbReference>
<feature type="region of interest" description="Disordered" evidence="1">
    <location>
        <begin position="27"/>
        <end position="53"/>
    </location>
</feature>
<proteinExistence type="predicted"/>
<dbReference type="Proteomes" id="UP000199517">
    <property type="component" value="Unassembled WGS sequence"/>
</dbReference>
<name>A0A1I1WZG5_9BURK</name>
<reference evidence="3" key="1">
    <citation type="submission" date="2016-10" db="EMBL/GenBank/DDBJ databases">
        <authorList>
            <person name="Varghese N."/>
            <person name="Submissions S."/>
        </authorList>
    </citation>
    <scope>NUCLEOTIDE SEQUENCE [LARGE SCALE GENOMIC DNA]</scope>
    <source>
        <strain evidence="3">DSM 7481</strain>
    </source>
</reference>
<dbReference type="NCBIfam" id="NF038027">
    <property type="entry name" value="TssQ_fam"/>
    <property type="match status" value="1"/>
</dbReference>
<feature type="compositionally biased region" description="Low complexity" evidence="1">
    <location>
        <begin position="27"/>
        <end position="43"/>
    </location>
</feature>
<dbReference type="RefSeq" id="WP_092954461.1">
    <property type="nucleotide sequence ID" value="NZ_FOMQ01000011.1"/>
</dbReference>
<accession>A0A1I1WZG5</accession>
<dbReference type="SUPFAM" id="SSF48452">
    <property type="entry name" value="TPR-like"/>
    <property type="match status" value="1"/>
</dbReference>
<protein>
    <recommendedName>
        <fullName evidence="4">Tetratricopeptide repeat-containing protein</fullName>
    </recommendedName>
</protein>
<dbReference type="PROSITE" id="PS51257">
    <property type="entry name" value="PROKAR_LIPOPROTEIN"/>
    <property type="match status" value="1"/>
</dbReference>